<gene>
    <name evidence="1" type="ORF">PVP_XSN000024</name>
</gene>
<proteinExistence type="predicted"/>
<reference evidence="1" key="1">
    <citation type="submission" date="2023-04" db="EMBL/GenBank/DDBJ databases">
        <title>Virulent bacteriophage PVP-XSN from an Vibrio parahaemolyticus isolate: Characterization and complete genome sequence.</title>
        <authorList>
            <person name="Qi T."/>
            <person name="Lyu S."/>
            <person name="Liu L."/>
            <person name="Guo Q."/>
            <person name="Shen W."/>
            <person name="Han M."/>
            <person name="Xiong F."/>
            <person name="Lou B."/>
            <person name="Xu H."/>
        </authorList>
    </citation>
    <scope>NUCLEOTIDE SEQUENCE</scope>
</reference>
<organism evidence="1 2">
    <name type="scientific">Vibrio phage PVP-XSN</name>
    <dbReference type="NCBI Taxonomy" id="3056214"/>
    <lineage>
        <taxon>Viruses</taxon>
        <taxon>Duplodnaviria</taxon>
        <taxon>Heunggongvirae</taxon>
        <taxon>Uroviricota</taxon>
        <taxon>Caudoviricetes</taxon>
    </lineage>
</organism>
<evidence type="ECO:0000313" key="1">
    <source>
        <dbReference type="EMBL" id="WJZ70003.1"/>
    </source>
</evidence>
<dbReference type="Proteomes" id="UP001431754">
    <property type="component" value="Segment"/>
</dbReference>
<dbReference type="EMBL" id="OQ851295">
    <property type="protein sequence ID" value="WJZ70003.1"/>
    <property type="molecule type" value="Genomic_DNA"/>
</dbReference>
<dbReference type="Pfam" id="PF06995">
    <property type="entry name" value="Phage_P2_GpU"/>
    <property type="match status" value="1"/>
</dbReference>
<protein>
    <recommendedName>
        <fullName evidence="3">Tail protein</fullName>
    </recommendedName>
</protein>
<name>A0AAX3Y6K7_9CAUD</name>
<evidence type="ECO:0000313" key="2">
    <source>
        <dbReference type="Proteomes" id="UP001431754"/>
    </source>
</evidence>
<sequence length="128" mass="14396">MIGTLGDVVFEVSSEKMLTFQNIQRNAKARYQRHNVISTKPVLEFVGDDLDEIPLSIRLDATRGVNVLAEITRLRDYKTNGERLTLIIGGNVLGDFVIESVNDTWERIIKGEPLIARVNLSLIESVIE</sequence>
<accession>A0AAX3Y6K7</accession>
<evidence type="ECO:0008006" key="3">
    <source>
        <dbReference type="Google" id="ProtNLM"/>
    </source>
</evidence>
<dbReference type="InterPro" id="IPR009734">
    <property type="entry name" value="Myoviridae_GpU"/>
</dbReference>